<gene>
    <name evidence="4" type="ORF">F5891DRAFT_257379</name>
</gene>
<protein>
    <submittedName>
        <fullName evidence="4">Uncharacterized protein</fullName>
    </submittedName>
</protein>
<dbReference type="GeneID" id="64665406"/>
<dbReference type="Gene3D" id="2.130.10.10">
    <property type="entry name" value="YVTN repeat-like/Quinoprotein amine dehydrogenase"/>
    <property type="match status" value="1"/>
</dbReference>
<dbReference type="SMART" id="SM00320">
    <property type="entry name" value="WD40"/>
    <property type="match status" value="2"/>
</dbReference>
<feature type="repeat" description="WD" evidence="3">
    <location>
        <begin position="178"/>
        <end position="206"/>
    </location>
</feature>
<dbReference type="EMBL" id="JABBWK010000022">
    <property type="protein sequence ID" value="KAG1901466.1"/>
    <property type="molecule type" value="Genomic_DNA"/>
</dbReference>
<dbReference type="InterPro" id="IPR001680">
    <property type="entry name" value="WD40_rpt"/>
</dbReference>
<keyword evidence="1 3" id="KW-0853">WD repeat</keyword>
<name>A0AAD4HMB5_9AGAM</name>
<dbReference type="PROSITE" id="PS00678">
    <property type="entry name" value="WD_REPEATS_1"/>
    <property type="match status" value="1"/>
</dbReference>
<dbReference type="InterPro" id="IPR019775">
    <property type="entry name" value="WD40_repeat_CS"/>
</dbReference>
<evidence type="ECO:0000256" key="2">
    <source>
        <dbReference type="ARBA" id="ARBA00022737"/>
    </source>
</evidence>
<evidence type="ECO:0000256" key="1">
    <source>
        <dbReference type="ARBA" id="ARBA00022574"/>
    </source>
</evidence>
<dbReference type="PROSITE" id="PS50294">
    <property type="entry name" value="WD_REPEATS_REGION"/>
    <property type="match status" value="1"/>
</dbReference>
<reference evidence="4" key="1">
    <citation type="journal article" date="2020" name="New Phytol.">
        <title>Comparative genomics reveals dynamic genome evolution in host specialist ectomycorrhizal fungi.</title>
        <authorList>
            <person name="Lofgren L.A."/>
            <person name="Nguyen N.H."/>
            <person name="Vilgalys R."/>
            <person name="Ruytinx J."/>
            <person name="Liao H.L."/>
            <person name="Branco S."/>
            <person name="Kuo A."/>
            <person name="LaButti K."/>
            <person name="Lipzen A."/>
            <person name="Andreopoulos W."/>
            <person name="Pangilinan J."/>
            <person name="Riley R."/>
            <person name="Hundley H."/>
            <person name="Na H."/>
            <person name="Barry K."/>
            <person name="Grigoriev I.V."/>
            <person name="Stajich J.E."/>
            <person name="Kennedy P.G."/>
        </authorList>
    </citation>
    <scope>NUCLEOTIDE SEQUENCE</scope>
    <source>
        <strain evidence="4">FC203</strain>
    </source>
</reference>
<evidence type="ECO:0000313" key="5">
    <source>
        <dbReference type="Proteomes" id="UP001195769"/>
    </source>
</evidence>
<dbReference type="RefSeq" id="XP_041227041.1">
    <property type="nucleotide sequence ID" value="XM_041371108.1"/>
</dbReference>
<dbReference type="PROSITE" id="PS50082">
    <property type="entry name" value="WD_REPEATS_2"/>
    <property type="match status" value="2"/>
</dbReference>
<dbReference type="InterPro" id="IPR015943">
    <property type="entry name" value="WD40/YVTN_repeat-like_dom_sf"/>
</dbReference>
<evidence type="ECO:0000313" key="4">
    <source>
        <dbReference type="EMBL" id="KAG1901466.1"/>
    </source>
</evidence>
<evidence type="ECO:0000256" key="3">
    <source>
        <dbReference type="PROSITE-ProRule" id="PRU00221"/>
    </source>
</evidence>
<dbReference type="AlphaFoldDB" id="A0AAD4HMB5"/>
<keyword evidence="5" id="KW-1185">Reference proteome</keyword>
<proteinExistence type="predicted"/>
<dbReference type="SUPFAM" id="SSF50978">
    <property type="entry name" value="WD40 repeat-like"/>
    <property type="match status" value="1"/>
</dbReference>
<keyword evidence="2" id="KW-0677">Repeat</keyword>
<organism evidence="4 5">
    <name type="scientific">Suillus fuscotomentosus</name>
    <dbReference type="NCBI Taxonomy" id="1912939"/>
    <lineage>
        <taxon>Eukaryota</taxon>
        <taxon>Fungi</taxon>
        <taxon>Dikarya</taxon>
        <taxon>Basidiomycota</taxon>
        <taxon>Agaricomycotina</taxon>
        <taxon>Agaricomycetes</taxon>
        <taxon>Agaricomycetidae</taxon>
        <taxon>Boletales</taxon>
        <taxon>Suillineae</taxon>
        <taxon>Suillaceae</taxon>
        <taxon>Suillus</taxon>
    </lineage>
</organism>
<dbReference type="Proteomes" id="UP001195769">
    <property type="component" value="Unassembled WGS sequence"/>
</dbReference>
<feature type="repeat" description="WD" evidence="3">
    <location>
        <begin position="143"/>
        <end position="176"/>
    </location>
</feature>
<accession>A0AAD4HMB5</accession>
<sequence length="206" mass="23293">MTRRLRGSTSNPTLREWDTLTCTLGFSFFSFPPSHHTIYPFLITRLFLLITSRDYDSGVNSHSIMIKTCSSSSSRRECFKPTRSSSPAREEKSKYVDHLYHLRERCYSMINRIMYTRPSGSLAPKCVIEGHFKIIWSLACLGTSLAVSPDETMAVSGSLDGQLWLWNIKKGRMIGDLWEGHNGQGRCLDWSPNVLEIASGSTDSTI</sequence>
<comment type="caution">
    <text evidence="4">The sequence shown here is derived from an EMBL/GenBank/DDBJ whole genome shotgun (WGS) entry which is preliminary data.</text>
</comment>
<dbReference type="InterPro" id="IPR036322">
    <property type="entry name" value="WD40_repeat_dom_sf"/>
</dbReference>
<dbReference type="Pfam" id="PF00400">
    <property type="entry name" value="WD40"/>
    <property type="match status" value="2"/>
</dbReference>